<evidence type="ECO:0000256" key="5">
    <source>
        <dbReference type="SAM" id="Phobius"/>
    </source>
</evidence>
<comment type="subcellular location">
    <subcellularLocation>
        <location evidence="1">Cell inner membrane</location>
        <topology evidence="1">Multi-pass membrane protein</topology>
    </subcellularLocation>
</comment>
<organism evidence="7 8">
    <name type="scientific">Terrabacter tumescens</name>
    <dbReference type="NCBI Taxonomy" id="60443"/>
    <lineage>
        <taxon>Bacteria</taxon>
        <taxon>Bacillati</taxon>
        <taxon>Actinomycetota</taxon>
        <taxon>Actinomycetes</taxon>
        <taxon>Micrococcales</taxon>
        <taxon>Intrasporangiaceae</taxon>
        <taxon>Terrabacter</taxon>
    </lineage>
</organism>
<sequence length="316" mass="34346">MTIGSDQVVQDVQDVQEVESGEDVAERNRPVALGPEEAAALARAAGLEELGVRPGLRGYVREVWSYRHLVWHLSSAQAWATNQNNYLGQLWAVLNPLLLVGSYYLIFGLLLKTRGGTSNYIAFLTIGIFVFGYSASAIIAGSRAVVGQIGLVRALRFPRAVLPISVTLTQFLVNVPAFAVLMVMIPLTGEPFSPHWLLFPVALLLQSLINLGLAFFLARLVNAARDSANLVPVGVRLARYVSGVFFSIPHYAGHGLVSALLLYQPLAVSMTTAREALMDQYPLTWGSWVAAAVWGVVLCASGLVFFWRGEGRYGSN</sequence>
<feature type="transmembrane region" description="Helical" evidence="5">
    <location>
        <begin position="237"/>
        <end position="263"/>
    </location>
</feature>
<evidence type="ECO:0000256" key="4">
    <source>
        <dbReference type="ARBA" id="ARBA00022519"/>
    </source>
</evidence>
<dbReference type="EMBL" id="BMNZ01000002">
    <property type="protein sequence ID" value="GGM89972.1"/>
    <property type="molecule type" value="Genomic_DNA"/>
</dbReference>
<comment type="caution">
    <text evidence="7">The sequence shown here is derived from an EMBL/GenBank/DDBJ whole genome shotgun (WGS) entry which is preliminary data.</text>
</comment>
<dbReference type="PANTHER" id="PTHR30413:SF8">
    <property type="entry name" value="TRANSPORT PERMEASE PROTEIN"/>
    <property type="match status" value="1"/>
</dbReference>
<evidence type="ECO:0000259" key="6">
    <source>
        <dbReference type="PROSITE" id="PS51012"/>
    </source>
</evidence>
<proteinExistence type="inferred from homology"/>
<keyword evidence="3" id="KW-0813">Transport</keyword>
<keyword evidence="4" id="KW-0997">Cell inner membrane</keyword>
<evidence type="ECO:0000313" key="7">
    <source>
        <dbReference type="EMBL" id="GGM89972.1"/>
    </source>
</evidence>
<feature type="transmembrane region" description="Helical" evidence="5">
    <location>
        <begin position="161"/>
        <end position="185"/>
    </location>
</feature>
<gene>
    <name evidence="7" type="ORF">GCM10009721_14140</name>
</gene>
<feature type="transmembrane region" description="Helical" evidence="5">
    <location>
        <begin position="197"/>
        <end position="217"/>
    </location>
</feature>
<dbReference type="Proteomes" id="UP000623461">
    <property type="component" value="Unassembled WGS sequence"/>
</dbReference>
<reference evidence="8" key="1">
    <citation type="journal article" date="2019" name="Int. J. Syst. Evol. Microbiol.">
        <title>The Global Catalogue of Microorganisms (GCM) 10K type strain sequencing project: providing services to taxonomists for standard genome sequencing and annotation.</title>
        <authorList>
            <consortium name="The Broad Institute Genomics Platform"/>
            <consortium name="The Broad Institute Genome Sequencing Center for Infectious Disease"/>
            <person name="Wu L."/>
            <person name="Ma J."/>
        </authorList>
    </citation>
    <scope>NUCLEOTIDE SEQUENCE [LARGE SCALE GENOMIC DNA]</scope>
    <source>
        <strain evidence="8">JCM 1365</strain>
    </source>
</reference>
<feature type="domain" description="ABC transmembrane type-2" evidence="6">
    <location>
        <begin position="87"/>
        <end position="309"/>
    </location>
</feature>
<accession>A0ABQ2HW53</accession>
<keyword evidence="5" id="KW-0472">Membrane</keyword>
<name>A0ABQ2HW53_9MICO</name>
<feature type="transmembrane region" description="Helical" evidence="5">
    <location>
        <begin position="90"/>
        <end position="111"/>
    </location>
</feature>
<dbReference type="InterPro" id="IPR047817">
    <property type="entry name" value="ABC2_TM_bact-type"/>
</dbReference>
<evidence type="ECO:0000313" key="8">
    <source>
        <dbReference type="Proteomes" id="UP000623461"/>
    </source>
</evidence>
<feature type="transmembrane region" description="Helical" evidence="5">
    <location>
        <begin position="117"/>
        <end position="140"/>
    </location>
</feature>
<evidence type="ECO:0000256" key="2">
    <source>
        <dbReference type="ARBA" id="ARBA00007783"/>
    </source>
</evidence>
<keyword evidence="8" id="KW-1185">Reference proteome</keyword>
<comment type="similarity">
    <text evidence="2">Belongs to the ABC-2 integral membrane protein family.</text>
</comment>
<dbReference type="PANTHER" id="PTHR30413">
    <property type="entry name" value="INNER MEMBRANE TRANSPORT PERMEASE"/>
    <property type="match status" value="1"/>
</dbReference>
<dbReference type="RefSeq" id="WP_030201471.1">
    <property type="nucleotide sequence ID" value="NZ_BMNZ01000002.1"/>
</dbReference>
<feature type="transmembrane region" description="Helical" evidence="5">
    <location>
        <begin position="283"/>
        <end position="307"/>
    </location>
</feature>
<keyword evidence="5" id="KW-1133">Transmembrane helix</keyword>
<evidence type="ECO:0000256" key="1">
    <source>
        <dbReference type="ARBA" id="ARBA00004429"/>
    </source>
</evidence>
<protein>
    <submittedName>
        <fullName evidence="7">Transport permease protein</fullName>
    </submittedName>
</protein>
<dbReference type="PROSITE" id="PS51012">
    <property type="entry name" value="ABC_TM2"/>
    <property type="match status" value="1"/>
</dbReference>
<keyword evidence="4" id="KW-1003">Cell membrane</keyword>
<keyword evidence="5" id="KW-0812">Transmembrane</keyword>
<evidence type="ECO:0000256" key="3">
    <source>
        <dbReference type="ARBA" id="ARBA00022448"/>
    </source>
</evidence>